<dbReference type="PANTHER" id="PTHR30237:SF4">
    <property type="entry name" value="LD-CARBOXYPEPTIDASE C-TERMINAL DOMAIN-CONTAINING PROTEIN"/>
    <property type="match status" value="1"/>
</dbReference>
<dbReference type="SUPFAM" id="SSF52317">
    <property type="entry name" value="Class I glutamine amidotransferase-like"/>
    <property type="match status" value="1"/>
</dbReference>
<gene>
    <name evidence="6" type="ORF">BC351_07895</name>
</gene>
<dbReference type="Pfam" id="PF17676">
    <property type="entry name" value="Peptidase_S66C"/>
    <property type="match status" value="1"/>
</dbReference>
<reference evidence="7" key="1">
    <citation type="submission" date="2016-07" db="EMBL/GenBank/DDBJ databases">
        <authorList>
            <person name="Florea S."/>
            <person name="Webb J.S."/>
            <person name="Jaromczyk J."/>
            <person name="Schardl C.L."/>
        </authorList>
    </citation>
    <scope>NUCLEOTIDE SEQUENCE [LARGE SCALE GENOMIC DNA]</scope>
    <source>
        <strain evidence="7">CY1</strain>
    </source>
</reference>
<dbReference type="AlphaFoldDB" id="A0A1V4HCS8"/>
<dbReference type="InterPro" id="IPR027461">
    <property type="entry name" value="Carboxypeptidase_A_C_sf"/>
</dbReference>
<comment type="caution">
    <text evidence="6">The sequence shown here is derived from an EMBL/GenBank/DDBJ whole genome shotgun (WGS) entry which is preliminary data.</text>
</comment>
<organism evidence="6 7">
    <name type="scientific">Paenibacillus ferrarius</name>
    <dbReference type="NCBI Taxonomy" id="1469647"/>
    <lineage>
        <taxon>Bacteria</taxon>
        <taxon>Bacillati</taxon>
        <taxon>Bacillota</taxon>
        <taxon>Bacilli</taxon>
        <taxon>Bacillales</taxon>
        <taxon>Paenibacillaceae</taxon>
        <taxon>Paenibacillus</taxon>
    </lineage>
</organism>
<dbReference type="InterPro" id="IPR040449">
    <property type="entry name" value="Peptidase_S66_N"/>
</dbReference>
<feature type="domain" description="LD-carboxypeptidase N-terminal" evidence="4">
    <location>
        <begin position="26"/>
        <end position="145"/>
    </location>
</feature>
<evidence type="ECO:0000256" key="2">
    <source>
        <dbReference type="ARBA" id="ARBA00022801"/>
    </source>
</evidence>
<dbReference type="Proteomes" id="UP000190626">
    <property type="component" value="Unassembled WGS sequence"/>
</dbReference>
<dbReference type="CDD" id="cd07062">
    <property type="entry name" value="Peptidase_S66_mccF_like"/>
    <property type="match status" value="1"/>
</dbReference>
<keyword evidence="7" id="KW-1185">Reference proteome</keyword>
<dbReference type="STRING" id="1469647.BC351_07895"/>
<dbReference type="SUPFAM" id="SSF141986">
    <property type="entry name" value="LD-carboxypeptidase A C-terminal domain-like"/>
    <property type="match status" value="1"/>
</dbReference>
<accession>A0A1V4HCS8</accession>
<name>A0A1V4HCS8_9BACL</name>
<dbReference type="InterPro" id="IPR029062">
    <property type="entry name" value="Class_I_gatase-like"/>
</dbReference>
<keyword evidence="2" id="KW-0378">Hydrolase</keyword>
<dbReference type="Pfam" id="PF02016">
    <property type="entry name" value="Peptidase_S66"/>
    <property type="match status" value="1"/>
</dbReference>
<dbReference type="InterPro" id="IPR003507">
    <property type="entry name" value="S66_fam"/>
</dbReference>
<protein>
    <submittedName>
        <fullName evidence="6">Microcin C7 resistance protein MccF</fullName>
    </submittedName>
</protein>
<dbReference type="PANTHER" id="PTHR30237">
    <property type="entry name" value="MURAMOYLTETRAPEPTIDE CARBOXYPEPTIDASE"/>
    <property type="match status" value="1"/>
</dbReference>
<evidence type="ECO:0000259" key="5">
    <source>
        <dbReference type="Pfam" id="PF17676"/>
    </source>
</evidence>
<evidence type="ECO:0000313" key="6">
    <source>
        <dbReference type="EMBL" id="OPH50563.1"/>
    </source>
</evidence>
<evidence type="ECO:0000256" key="3">
    <source>
        <dbReference type="PIRSR" id="PIRSR028757-1"/>
    </source>
</evidence>
<evidence type="ECO:0000256" key="1">
    <source>
        <dbReference type="ARBA" id="ARBA00010233"/>
    </source>
</evidence>
<feature type="active site" description="Charge relay system" evidence="3">
    <location>
        <position position="328"/>
    </location>
</feature>
<dbReference type="InterPro" id="IPR027478">
    <property type="entry name" value="LdcA_N"/>
</dbReference>
<feature type="active site" description="Charge relay system" evidence="3">
    <location>
        <position position="255"/>
    </location>
</feature>
<dbReference type="Gene3D" id="3.40.50.10740">
    <property type="entry name" value="Class I glutamine amidotransferase-like"/>
    <property type="match status" value="1"/>
</dbReference>
<evidence type="ECO:0000313" key="7">
    <source>
        <dbReference type="Proteomes" id="UP000190626"/>
    </source>
</evidence>
<dbReference type="Gene3D" id="3.50.30.60">
    <property type="entry name" value="LD-carboxypeptidase A C-terminal domain-like"/>
    <property type="match status" value="1"/>
</dbReference>
<dbReference type="InterPro" id="IPR040921">
    <property type="entry name" value="Peptidase_S66C"/>
</dbReference>
<feature type="domain" description="LD-carboxypeptidase C-terminal" evidence="5">
    <location>
        <begin position="221"/>
        <end position="343"/>
    </location>
</feature>
<dbReference type="EMBL" id="MBTG01000034">
    <property type="protein sequence ID" value="OPH50563.1"/>
    <property type="molecule type" value="Genomic_DNA"/>
</dbReference>
<feature type="active site" description="Nucleophile" evidence="3">
    <location>
        <position position="126"/>
    </location>
</feature>
<sequence>MQGNKRVIREAAKVIKPKRLGPGSKIAIVSPSSGLPYLFPDIYELGLKNLQEVMGFEVVEMRGARMSPDDLYRNPQLRANDMNECFQNDEIDGIITSIGGYESIRILPFLDTELMINNPKFIMGFSDATTFLTYLNQLGMVTFYGPSIMAGLAQLKHLPAAYTEHLKAILFAKSFPYTYTPFQKWSNGYQDWSNLETLGECQEFYPNENGWRFLQGSTVEQGHLWGGCIEVLEFMKSTSYWAKESFWKDKVLFFETSEEKPLPMQVGYMLRNYGMQGIFSKVKGVMFGRAKDYTEEENQKLYEIVVNVIQGEFGADKIPIVVDVDFGHTDPKFVLPLGCKVELNPHTNEIILLESPFAE</sequence>
<evidence type="ECO:0000259" key="4">
    <source>
        <dbReference type="Pfam" id="PF02016"/>
    </source>
</evidence>
<dbReference type="GO" id="GO:0016787">
    <property type="term" value="F:hydrolase activity"/>
    <property type="evidence" value="ECO:0007669"/>
    <property type="project" value="UniProtKB-KW"/>
</dbReference>
<comment type="similarity">
    <text evidence="1">Belongs to the peptidase S66 family.</text>
</comment>
<dbReference type="PIRSF" id="PIRSF028757">
    <property type="entry name" value="LD-carboxypeptidase"/>
    <property type="match status" value="1"/>
</dbReference>
<proteinExistence type="inferred from homology"/>